<dbReference type="PANTHER" id="PTHR33112">
    <property type="entry name" value="DOMAIN PROTEIN, PUTATIVE-RELATED"/>
    <property type="match status" value="1"/>
</dbReference>
<protein>
    <recommendedName>
        <fullName evidence="1">Heterokaryon incompatibility domain-containing protein</fullName>
    </recommendedName>
</protein>
<dbReference type="STRING" id="576137.A0A1L7XY72"/>
<proteinExistence type="predicted"/>
<dbReference type="InterPro" id="IPR010730">
    <property type="entry name" value="HET"/>
</dbReference>
<feature type="domain" description="Heterokaryon incompatibility" evidence="1">
    <location>
        <begin position="214"/>
        <end position="367"/>
    </location>
</feature>
<evidence type="ECO:0000259" key="1">
    <source>
        <dbReference type="Pfam" id="PF06985"/>
    </source>
</evidence>
<reference evidence="2 3" key="1">
    <citation type="submission" date="2016-03" db="EMBL/GenBank/DDBJ databases">
        <authorList>
            <person name="Ploux O."/>
        </authorList>
    </citation>
    <scope>NUCLEOTIDE SEQUENCE [LARGE SCALE GENOMIC DNA]</scope>
    <source>
        <strain evidence="2 3">UAMH 11012</strain>
    </source>
</reference>
<evidence type="ECO:0000313" key="3">
    <source>
        <dbReference type="Proteomes" id="UP000184330"/>
    </source>
</evidence>
<accession>A0A1L7XY72</accession>
<sequence length="690" mass="76924">MAASICFNNPCKYCLVLTIDHSEAFLKTAGDLSIDYERFDTFPDFPQLNASTKDGCAFCGLLRASCQSHCSYKQPFASSTDGKKPFEGIVVQIYKAKVTSTGGGRGMTTLQFSIRPTGSAYDSSSLTTIYFNLYACNDSPAESQIKQPQPLPTALDPRNLQRITNWMEECKELHERCRLEKDPPCLPTRVIDVGPPDGSCDPRLYITHGITGVYVALSHCWGPSSKDQYKTFLSNMEHSLEGMPMSELPQNFRDAIIVTRALGLRYLWIDSICIIQDSKDDWEVEIRKMGSIYSTAHLVVAATSSSSSNSGFLAREVRASVQMPLHSVNGSPLGQYCIRPQSRAGGGGWFQDIGMSPWNMRGWTLQERLLSRRVIHFTTEKIYFECCTTDSSEEGDITREMPGELDTMMASLEFQHLLGLTKQISSIKEVDGYEAAARSAYNLWYTLVTMFSGRQLTFESDKFPAISGLAVEIGALLKDNYLFGLWQNDLVRGLMWQPNIINMSQGYPRVSKGGLRQAPSWSWAAYNGGVSYYSNALSRDSEGQSLRIIEVEPRTSGFTPPEMSSPAKLKVSGLLKQATIFRTGKIRGDKFRLVLDGETGGAWDNRVKINNEEVGDCSLDCRHPSSFGESVWLLKVMNRAQEKTVNYGVPAGLILEEVDEGVFQRVGLFNLDSTQESIFGDEQYQEIMII</sequence>
<keyword evidence="3" id="KW-1185">Reference proteome</keyword>
<dbReference type="Pfam" id="PF06985">
    <property type="entry name" value="HET"/>
    <property type="match status" value="1"/>
</dbReference>
<gene>
    <name evidence="2" type="ORF">PAC_19924</name>
</gene>
<dbReference type="AlphaFoldDB" id="A0A1L7XY72"/>
<organism evidence="2 3">
    <name type="scientific">Phialocephala subalpina</name>
    <dbReference type="NCBI Taxonomy" id="576137"/>
    <lineage>
        <taxon>Eukaryota</taxon>
        <taxon>Fungi</taxon>
        <taxon>Dikarya</taxon>
        <taxon>Ascomycota</taxon>
        <taxon>Pezizomycotina</taxon>
        <taxon>Leotiomycetes</taxon>
        <taxon>Helotiales</taxon>
        <taxon>Mollisiaceae</taxon>
        <taxon>Phialocephala</taxon>
        <taxon>Phialocephala fortinii species complex</taxon>
    </lineage>
</organism>
<evidence type="ECO:0000313" key="2">
    <source>
        <dbReference type="EMBL" id="CZR70023.1"/>
    </source>
</evidence>
<dbReference type="EMBL" id="FJOG01000089">
    <property type="protein sequence ID" value="CZR70023.1"/>
    <property type="molecule type" value="Genomic_DNA"/>
</dbReference>
<dbReference type="OrthoDB" id="5362512at2759"/>
<dbReference type="PANTHER" id="PTHR33112:SF16">
    <property type="entry name" value="HETEROKARYON INCOMPATIBILITY DOMAIN-CONTAINING PROTEIN"/>
    <property type="match status" value="1"/>
</dbReference>
<name>A0A1L7XY72_9HELO</name>
<dbReference type="Proteomes" id="UP000184330">
    <property type="component" value="Unassembled WGS sequence"/>
</dbReference>